<sequence length="82" mass="8462">MNIVADITVRPPSWLPLPTVPRSGAAAPPLAGMALIAQAMGLAARREGQGLLSNPFESVDAEDAPEGELSAAAWRDGWLAGL</sequence>
<proteinExistence type="predicted"/>
<dbReference type="RefSeq" id="WP_184807781.1">
    <property type="nucleotide sequence ID" value="NZ_JACIIZ010000029.1"/>
</dbReference>
<accession>A0A7X0EFR1</accession>
<dbReference type="EMBL" id="JACIIZ010000029">
    <property type="protein sequence ID" value="MBB6255268.1"/>
    <property type="molecule type" value="Genomic_DNA"/>
</dbReference>
<reference evidence="1 2" key="1">
    <citation type="submission" date="2020-08" db="EMBL/GenBank/DDBJ databases">
        <title>Genomic Encyclopedia of Type Strains, Phase IV (KMG-IV): sequencing the most valuable type-strain genomes for metagenomic binning, comparative biology and taxonomic classification.</title>
        <authorList>
            <person name="Goeker M."/>
        </authorList>
    </citation>
    <scope>NUCLEOTIDE SEQUENCE [LARGE SCALE GENOMIC DNA]</scope>
    <source>
        <strain evidence="1 2">DSM 22198</strain>
    </source>
</reference>
<protein>
    <submittedName>
        <fullName evidence="1">Uncharacterized protein</fullName>
    </submittedName>
</protein>
<dbReference type="AlphaFoldDB" id="A0A7X0EFR1"/>
<dbReference type="Proteomes" id="UP000539175">
    <property type="component" value="Unassembled WGS sequence"/>
</dbReference>
<keyword evidence="2" id="KW-1185">Reference proteome</keyword>
<name>A0A7X0EFR1_9PROT</name>
<evidence type="ECO:0000313" key="2">
    <source>
        <dbReference type="Proteomes" id="UP000539175"/>
    </source>
</evidence>
<gene>
    <name evidence="1" type="ORF">FHS74_005867</name>
</gene>
<evidence type="ECO:0000313" key="1">
    <source>
        <dbReference type="EMBL" id="MBB6255268.1"/>
    </source>
</evidence>
<organism evidence="1 2">
    <name type="scientific">Nitrospirillum iridis</name>
    <dbReference type="NCBI Taxonomy" id="765888"/>
    <lineage>
        <taxon>Bacteria</taxon>
        <taxon>Pseudomonadati</taxon>
        <taxon>Pseudomonadota</taxon>
        <taxon>Alphaproteobacteria</taxon>
        <taxon>Rhodospirillales</taxon>
        <taxon>Azospirillaceae</taxon>
        <taxon>Nitrospirillum</taxon>
    </lineage>
</organism>
<comment type="caution">
    <text evidence="1">The sequence shown here is derived from an EMBL/GenBank/DDBJ whole genome shotgun (WGS) entry which is preliminary data.</text>
</comment>